<feature type="domain" description="Ricin B lectin" evidence="4">
    <location>
        <begin position="398"/>
        <end position="519"/>
    </location>
</feature>
<evidence type="ECO:0000256" key="1">
    <source>
        <dbReference type="ARBA" id="ARBA00023026"/>
    </source>
</evidence>
<dbReference type="Pfam" id="PF00652">
    <property type="entry name" value="Ricin_B_lectin"/>
    <property type="match status" value="2"/>
</dbReference>
<reference evidence="5 7" key="1">
    <citation type="journal article" date="2014" name="Genome Biol. Evol.">
        <title>The secreted proteins of Achlya hypogyna and Thraustotheca clavata identify the ancestral oomycete secretome and reveal gene acquisitions by horizontal gene transfer.</title>
        <authorList>
            <person name="Misner I."/>
            <person name="Blouin N."/>
            <person name="Leonard G."/>
            <person name="Richards T.A."/>
            <person name="Lane C.E."/>
        </authorList>
    </citation>
    <scope>NUCLEOTIDE SEQUENCE</scope>
    <source>
        <strain evidence="5 7">ATCC 48635</strain>
    </source>
</reference>
<dbReference type="SUPFAM" id="SSF50370">
    <property type="entry name" value="Ricin B-like lectins"/>
    <property type="match status" value="2"/>
</dbReference>
<accession>A0A0A7CMU9</accession>
<dbReference type="Pfam" id="PF13365">
    <property type="entry name" value="Trypsin_2"/>
    <property type="match status" value="1"/>
</dbReference>
<evidence type="ECO:0000313" key="5">
    <source>
        <dbReference type="EMBL" id="AIG56217.1"/>
    </source>
</evidence>
<name>A0A0A7CMU9_ACHHY</name>
<dbReference type="SMART" id="SM00458">
    <property type="entry name" value="RICIN"/>
    <property type="match status" value="2"/>
</dbReference>
<evidence type="ECO:0000259" key="4">
    <source>
        <dbReference type="SMART" id="SM00458"/>
    </source>
</evidence>
<organism evidence="5">
    <name type="scientific">Achlya hypogyna</name>
    <name type="common">Oomycete</name>
    <name type="synonym">Protoachlya hypogyna</name>
    <dbReference type="NCBI Taxonomy" id="1202772"/>
    <lineage>
        <taxon>Eukaryota</taxon>
        <taxon>Sar</taxon>
        <taxon>Stramenopiles</taxon>
        <taxon>Oomycota</taxon>
        <taxon>Saprolegniomycetes</taxon>
        <taxon>Saprolegniales</taxon>
        <taxon>Achlyaceae</taxon>
        <taxon>Achlya</taxon>
    </lineage>
</organism>
<keyword evidence="3" id="KW-0732">Signal</keyword>
<feature type="compositionally biased region" description="Low complexity" evidence="2">
    <location>
        <begin position="383"/>
        <end position="393"/>
    </location>
</feature>
<gene>
    <name evidence="6" type="ORF">ACHHYP_09552</name>
</gene>
<keyword evidence="7" id="KW-1185">Reference proteome</keyword>
<evidence type="ECO:0000313" key="7">
    <source>
        <dbReference type="Proteomes" id="UP000243579"/>
    </source>
</evidence>
<dbReference type="PANTHER" id="PTHR36234:SF5">
    <property type="entry name" value="LYSYL ENDOPEPTIDASE"/>
    <property type="match status" value="1"/>
</dbReference>
<feature type="signal peptide" evidence="3">
    <location>
        <begin position="1"/>
        <end position="18"/>
    </location>
</feature>
<feature type="domain" description="Ricin B lectin" evidence="4">
    <location>
        <begin position="528"/>
        <end position="648"/>
    </location>
</feature>
<protein>
    <submittedName>
        <fullName evidence="5">Secreted protein</fullName>
    </submittedName>
</protein>
<dbReference type="InterPro" id="IPR000772">
    <property type="entry name" value="Ricin_B_lectin"/>
</dbReference>
<evidence type="ECO:0000313" key="6">
    <source>
        <dbReference type="EMBL" id="OQR87068.1"/>
    </source>
</evidence>
<dbReference type="Gene3D" id="2.40.10.10">
    <property type="entry name" value="Trypsin-like serine proteases"/>
    <property type="match status" value="2"/>
</dbReference>
<sequence length="650" mass="69960">MFRLAKLVSALVAATALAGPAPLNIGADNAISVTADGSKPVSQIIERSGATYISLHFASVNLPKGASVMVTSLDGSKKVEITGSHSDYFTETIDADRVVLTYTAPSYDKADSNVFVLDKFVSGTGGPKNVLESICGTDNSKPSVCYADSDKAKRTVSTAVARLLINGRSLCTGWLIGSEGHMMTNWHCIKTADDAKNVQVEFGAECSKCDDPLNDKQLACAGTKVASDVEYIVSDRKNDFALVKLKLKDGVDLKQYGYLKIRTSGPVLGEEVYVPQHPNGNPRRLAIVSDDGKPATITALDGGSCYDDITDKDYVGHQLDTQGGSSGSPMVSAKDNVVVALHNCGGCNNGGIKMNRIVDFLKAQGIPLPKDATTDVPPPPTSAPTSAPTISPTTAPPTPAGNTINFCSISNRVISEYYQGLYQDSSKDNQNEKFVYDAATGAIQAQSNKECLDAYLSDGGFKLHTWACDSSNPNQKWTVANNQIVHRTHNVCVTSVVGTTDIALAACNGDDIRQQFTSSCPSKDVRSYMQLRTKRGKYISEWNSGLYADTSRSNRNELFEWDAANQWIKVLSNGECFDAYKDGNGNGHLHTYACSTTNANQKWIIANGKIRHATHANMCIDVDPNDGSHKVQVWECSEGNNNQVIDVLKF</sequence>
<dbReference type="InterPro" id="IPR043504">
    <property type="entry name" value="Peptidase_S1_PA_chymotrypsin"/>
</dbReference>
<feature type="region of interest" description="Disordered" evidence="2">
    <location>
        <begin position="369"/>
        <end position="401"/>
    </location>
</feature>
<dbReference type="InterPro" id="IPR009003">
    <property type="entry name" value="Peptidase_S1_PA"/>
</dbReference>
<dbReference type="STRING" id="1202772.A0A0A7CMU9"/>
<evidence type="ECO:0000256" key="2">
    <source>
        <dbReference type="SAM" id="MobiDB-lite"/>
    </source>
</evidence>
<dbReference type="EMBL" id="KM038756">
    <property type="protein sequence ID" value="AIG56217.1"/>
    <property type="molecule type" value="Genomic_DNA"/>
</dbReference>
<dbReference type="AlphaFoldDB" id="A0A0A7CMU9"/>
<dbReference type="InterPro" id="IPR035992">
    <property type="entry name" value="Ricin_B-like_lectins"/>
</dbReference>
<feature type="chain" id="PRO_5002037019" evidence="3">
    <location>
        <begin position="19"/>
        <end position="650"/>
    </location>
</feature>
<dbReference type="OrthoDB" id="6770063at2759"/>
<dbReference type="PROSITE" id="PS50231">
    <property type="entry name" value="RICIN_B_LECTIN"/>
    <property type="match status" value="2"/>
</dbReference>
<evidence type="ECO:0000256" key="3">
    <source>
        <dbReference type="SAM" id="SignalP"/>
    </source>
</evidence>
<dbReference type="SUPFAM" id="SSF50494">
    <property type="entry name" value="Trypsin-like serine proteases"/>
    <property type="match status" value="1"/>
</dbReference>
<keyword evidence="1" id="KW-0843">Virulence</keyword>
<dbReference type="PANTHER" id="PTHR36234">
    <property type="entry name" value="LYSYL ENDOPEPTIDASE"/>
    <property type="match status" value="1"/>
</dbReference>
<proteinExistence type="predicted"/>
<dbReference type="EMBL" id="JNBR01001469">
    <property type="protein sequence ID" value="OQR87068.1"/>
    <property type="molecule type" value="Genomic_DNA"/>
</dbReference>
<dbReference type="Gene3D" id="2.80.10.50">
    <property type="match status" value="2"/>
</dbReference>
<dbReference type="Proteomes" id="UP000243579">
    <property type="component" value="Unassembled WGS sequence"/>
</dbReference>